<evidence type="ECO:0000259" key="2">
    <source>
        <dbReference type="Pfam" id="PF00296"/>
    </source>
</evidence>
<dbReference type="CDD" id="cd01097">
    <property type="entry name" value="Tetrahydromethanopterin_reductase"/>
    <property type="match status" value="1"/>
</dbReference>
<dbReference type="InterPro" id="IPR036661">
    <property type="entry name" value="Luciferase-like_sf"/>
</dbReference>
<protein>
    <submittedName>
        <fullName evidence="3">Flavin-dependent oxidoreductase, luciferase family (Includes alkanesulfonate monooxygenase SsuD and methylene tetrahydromethanopterin reductase)</fullName>
    </submittedName>
</protein>
<dbReference type="RefSeq" id="WP_079575770.1">
    <property type="nucleotide sequence ID" value="NZ_FUZQ01000006.1"/>
</dbReference>
<name>A0A1T5LHY2_9MICO</name>
<dbReference type="Gene3D" id="3.20.20.30">
    <property type="entry name" value="Luciferase-like domain"/>
    <property type="match status" value="1"/>
</dbReference>
<proteinExistence type="predicted"/>
<dbReference type="GO" id="GO:0004497">
    <property type="term" value="F:monooxygenase activity"/>
    <property type="evidence" value="ECO:0007669"/>
    <property type="project" value="UniProtKB-KW"/>
</dbReference>
<keyword evidence="1" id="KW-0560">Oxidoreductase</keyword>
<evidence type="ECO:0000256" key="1">
    <source>
        <dbReference type="ARBA" id="ARBA00023002"/>
    </source>
</evidence>
<reference evidence="3 4" key="1">
    <citation type="submission" date="2017-02" db="EMBL/GenBank/DDBJ databases">
        <authorList>
            <person name="Peterson S.W."/>
        </authorList>
    </citation>
    <scope>NUCLEOTIDE SEQUENCE [LARGE SCALE GENOMIC DNA]</scope>
    <source>
        <strain evidence="3 4">DSM 21481</strain>
    </source>
</reference>
<sequence>MTTLGCILAPYGNPPSRFVPFARTAEAAGLDEVWLWEDCFLESGPSAASAMLAATQRLRVGIGVMPLPLRNVALTAMETATLDGMFPGRFLPGVGHGVQDWMGQVGARVASPLTLMREQVAALRALLAGDRVTTSGRYVTLDDVALDWPPAAAPPVLAAAKGPKTLRLVGEIADGVVIDGDSGVAGARRAIALLDEGRAAAGLPPVADSGPGSEHPFRAVAFAQAATGDGAADRLRRSLARWDVDATSDEVLADHASWGSAEQVADGLRRFAALGVSTVVAQPTLDDPDLDGFAAFLGEEVAPLLR</sequence>
<evidence type="ECO:0000313" key="4">
    <source>
        <dbReference type="Proteomes" id="UP000189777"/>
    </source>
</evidence>
<gene>
    <name evidence="3" type="ORF">SAMN04324258_3462</name>
</gene>
<dbReference type="AlphaFoldDB" id="A0A1T5LHY2"/>
<feature type="domain" description="Luciferase-like" evidence="2">
    <location>
        <begin position="11"/>
        <end position="277"/>
    </location>
</feature>
<keyword evidence="3" id="KW-0503">Monooxygenase</keyword>
<dbReference type="OrthoDB" id="675245at2"/>
<dbReference type="GO" id="GO:0016705">
    <property type="term" value="F:oxidoreductase activity, acting on paired donors, with incorporation or reduction of molecular oxygen"/>
    <property type="evidence" value="ECO:0007669"/>
    <property type="project" value="InterPro"/>
</dbReference>
<evidence type="ECO:0000313" key="3">
    <source>
        <dbReference type="EMBL" id="SKC75632.1"/>
    </source>
</evidence>
<dbReference type="Pfam" id="PF00296">
    <property type="entry name" value="Bac_luciferase"/>
    <property type="match status" value="1"/>
</dbReference>
<organism evidence="3 4">
    <name type="scientific">Krasilnikoviella flava</name>
    <dbReference type="NCBI Taxonomy" id="526729"/>
    <lineage>
        <taxon>Bacteria</taxon>
        <taxon>Bacillati</taxon>
        <taxon>Actinomycetota</taxon>
        <taxon>Actinomycetes</taxon>
        <taxon>Micrococcales</taxon>
        <taxon>Promicromonosporaceae</taxon>
        <taxon>Krasilnikoviella</taxon>
    </lineage>
</organism>
<accession>A0A1T5LHY2</accession>
<dbReference type="InterPro" id="IPR011251">
    <property type="entry name" value="Luciferase-like_dom"/>
</dbReference>
<dbReference type="PANTHER" id="PTHR43244:SF1">
    <property type="entry name" value="5,10-METHYLENETETRAHYDROMETHANOPTERIN REDUCTASE"/>
    <property type="match status" value="1"/>
</dbReference>
<dbReference type="SUPFAM" id="SSF51679">
    <property type="entry name" value="Bacterial luciferase-like"/>
    <property type="match status" value="1"/>
</dbReference>
<keyword evidence="4" id="KW-1185">Reference proteome</keyword>
<dbReference type="EMBL" id="FUZQ01000006">
    <property type="protein sequence ID" value="SKC75632.1"/>
    <property type="molecule type" value="Genomic_DNA"/>
</dbReference>
<dbReference type="STRING" id="526729.SAMN04324258_3462"/>
<dbReference type="Proteomes" id="UP000189777">
    <property type="component" value="Unassembled WGS sequence"/>
</dbReference>
<dbReference type="PANTHER" id="PTHR43244">
    <property type="match status" value="1"/>
</dbReference>
<dbReference type="InterPro" id="IPR050564">
    <property type="entry name" value="F420-G6PD/mer"/>
</dbReference>